<reference evidence="4" key="1">
    <citation type="journal article" date="2019" name="Int. J. Syst. Evol. Microbiol.">
        <title>The Global Catalogue of Microorganisms (GCM) 10K type strain sequencing project: providing services to taxonomists for standard genome sequencing and annotation.</title>
        <authorList>
            <consortium name="The Broad Institute Genomics Platform"/>
            <consortium name="The Broad Institute Genome Sequencing Center for Infectious Disease"/>
            <person name="Wu L."/>
            <person name="Ma J."/>
        </authorList>
    </citation>
    <scope>NUCLEOTIDE SEQUENCE [LARGE SCALE GENOMIC DNA]</scope>
    <source>
        <strain evidence="4">JCM 17664</strain>
    </source>
</reference>
<keyword evidence="4" id="KW-1185">Reference proteome</keyword>
<evidence type="ECO:0000313" key="4">
    <source>
        <dbReference type="Proteomes" id="UP001501207"/>
    </source>
</evidence>
<feature type="chain" id="PRO_5045598140" description="Type 1 periplasmic binding fold superfamily protein" evidence="2">
    <location>
        <begin position="20"/>
        <end position="187"/>
    </location>
</feature>
<evidence type="ECO:0000256" key="1">
    <source>
        <dbReference type="SAM" id="MobiDB-lite"/>
    </source>
</evidence>
<organism evidence="3 4">
    <name type="scientific">Compostibacter hankyongensis</name>
    <dbReference type="NCBI Taxonomy" id="1007089"/>
    <lineage>
        <taxon>Bacteria</taxon>
        <taxon>Pseudomonadati</taxon>
        <taxon>Bacteroidota</taxon>
        <taxon>Chitinophagia</taxon>
        <taxon>Chitinophagales</taxon>
        <taxon>Chitinophagaceae</taxon>
        <taxon>Compostibacter</taxon>
    </lineage>
</organism>
<keyword evidence="2" id="KW-0732">Signal</keyword>
<feature type="region of interest" description="Disordered" evidence="1">
    <location>
        <begin position="45"/>
        <end position="68"/>
    </location>
</feature>
<evidence type="ECO:0000313" key="3">
    <source>
        <dbReference type="EMBL" id="GAA4319334.1"/>
    </source>
</evidence>
<dbReference type="RefSeq" id="WP_344981378.1">
    <property type="nucleotide sequence ID" value="NZ_BAABFN010000022.1"/>
</dbReference>
<sequence length="187" mass="20496">MKKAISLTGIAMMVLLWNACNKDEEAVAPPVPGNEFLTTVELKVTNENDPSDTQTASWKDMNPDDDTPPDVSAAKLTLKPNAKYKAEVLFWDDTQSPRGDVTEEIKERENYHLVCFTVSSGLNLTVKRTDHDTNTPALEVGLEDEFTTGATGAGKLNVQLRHQPNVKDGTCEPGSTDADVNYDITIQ</sequence>
<evidence type="ECO:0008006" key="5">
    <source>
        <dbReference type="Google" id="ProtNLM"/>
    </source>
</evidence>
<protein>
    <recommendedName>
        <fullName evidence="5">Type 1 periplasmic binding fold superfamily protein</fullName>
    </recommendedName>
</protein>
<accession>A0ABP8G899</accession>
<dbReference type="EMBL" id="BAABFN010000022">
    <property type="protein sequence ID" value="GAA4319334.1"/>
    <property type="molecule type" value="Genomic_DNA"/>
</dbReference>
<gene>
    <name evidence="3" type="ORF">GCM10023143_32710</name>
</gene>
<feature type="compositionally biased region" description="Polar residues" evidence="1">
    <location>
        <begin position="45"/>
        <end position="57"/>
    </location>
</feature>
<feature type="signal peptide" evidence="2">
    <location>
        <begin position="1"/>
        <end position="19"/>
    </location>
</feature>
<evidence type="ECO:0000256" key="2">
    <source>
        <dbReference type="SAM" id="SignalP"/>
    </source>
</evidence>
<dbReference type="Proteomes" id="UP001501207">
    <property type="component" value="Unassembled WGS sequence"/>
</dbReference>
<name>A0ABP8G899_9BACT</name>
<proteinExistence type="predicted"/>
<comment type="caution">
    <text evidence="3">The sequence shown here is derived from an EMBL/GenBank/DDBJ whole genome shotgun (WGS) entry which is preliminary data.</text>
</comment>